<accession>A0ABV7GWG4</accession>
<reference evidence="5" key="1">
    <citation type="journal article" date="2019" name="Int. J. Syst. Evol. Microbiol.">
        <title>The Global Catalogue of Microorganisms (GCM) 10K type strain sequencing project: providing services to taxonomists for standard genome sequencing and annotation.</title>
        <authorList>
            <consortium name="The Broad Institute Genomics Platform"/>
            <consortium name="The Broad Institute Genome Sequencing Center for Infectious Disease"/>
            <person name="Wu L."/>
            <person name="Ma J."/>
        </authorList>
    </citation>
    <scope>NUCLEOTIDE SEQUENCE [LARGE SCALE GENOMIC DNA]</scope>
    <source>
        <strain evidence="5">KCTC 52168</strain>
    </source>
</reference>
<dbReference type="PROSITE" id="PS50930">
    <property type="entry name" value="HTH_LYTTR"/>
    <property type="match status" value="1"/>
</dbReference>
<comment type="caution">
    <text evidence="4">The sequence shown here is derived from an EMBL/GenBank/DDBJ whole genome shotgun (WGS) entry which is preliminary data.</text>
</comment>
<dbReference type="SMART" id="SM00448">
    <property type="entry name" value="REC"/>
    <property type="match status" value="1"/>
</dbReference>
<keyword evidence="5" id="KW-1185">Reference proteome</keyword>
<feature type="domain" description="Response regulatory" evidence="2">
    <location>
        <begin position="3"/>
        <end position="124"/>
    </location>
</feature>
<dbReference type="PROSITE" id="PS50110">
    <property type="entry name" value="RESPONSE_REGULATORY"/>
    <property type="match status" value="1"/>
</dbReference>
<gene>
    <name evidence="4" type="ORF">ACFOEN_00075</name>
</gene>
<proteinExistence type="predicted"/>
<evidence type="ECO:0000313" key="5">
    <source>
        <dbReference type="Proteomes" id="UP001595556"/>
    </source>
</evidence>
<dbReference type="Gene3D" id="2.40.50.1020">
    <property type="entry name" value="LytTr DNA-binding domain"/>
    <property type="match status" value="1"/>
</dbReference>
<feature type="modified residue" description="4-aspartylphosphate" evidence="1">
    <location>
        <position position="57"/>
    </location>
</feature>
<dbReference type="InterPro" id="IPR011006">
    <property type="entry name" value="CheY-like_superfamily"/>
</dbReference>
<dbReference type="PANTHER" id="PTHR37299">
    <property type="entry name" value="TRANSCRIPTIONAL REGULATOR-RELATED"/>
    <property type="match status" value="1"/>
</dbReference>
<organism evidence="4 5">
    <name type="scientific">Piscinibacterium candidicorallinum</name>
    <dbReference type="NCBI Taxonomy" id="1793872"/>
    <lineage>
        <taxon>Bacteria</taxon>
        <taxon>Pseudomonadati</taxon>
        <taxon>Pseudomonadota</taxon>
        <taxon>Betaproteobacteria</taxon>
        <taxon>Burkholderiales</taxon>
        <taxon>Piscinibacterium</taxon>
    </lineage>
</organism>
<dbReference type="Gene3D" id="3.40.50.2300">
    <property type="match status" value="1"/>
</dbReference>
<dbReference type="SUPFAM" id="SSF52172">
    <property type="entry name" value="CheY-like"/>
    <property type="match status" value="1"/>
</dbReference>
<dbReference type="EMBL" id="JBHRTI010000001">
    <property type="protein sequence ID" value="MFC3146029.1"/>
    <property type="molecule type" value="Genomic_DNA"/>
</dbReference>
<dbReference type="SMART" id="SM00850">
    <property type="entry name" value="LytTR"/>
    <property type="match status" value="1"/>
</dbReference>
<dbReference type="InterPro" id="IPR007492">
    <property type="entry name" value="LytTR_DNA-bd_dom"/>
</dbReference>
<protein>
    <submittedName>
        <fullName evidence="4">LytR/AlgR family response regulator transcription factor</fullName>
    </submittedName>
</protein>
<evidence type="ECO:0000256" key="1">
    <source>
        <dbReference type="PROSITE-ProRule" id="PRU00169"/>
    </source>
</evidence>
<evidence type="ECO:0000313" key="4">
    <source>
        <dbReference type="EMBL" id="MFC3146029.1"/>
    </source>
</evidence>
<dbReference type="PANTHER" id="PTHR37299:SF1">
    <property type="entry name" value="STAGE 0 SPORULATION PROTEIN A HOMOLOG"/>
    <property type="match status" value="1"/>
</dbReference>
<dbReference type="Pfam" id="PF00072">
    <property type="entry name" value="Response_reg"/>
    <property type="match status" value="1"/>
</dbReference>
<name>A0ABV7GWG4_9BURK</name>
<dbReference type="InterPro" id="IPR046947">
    <property type="entry name" value="LytR-like"/>
</dbReference>
<feature type="domain" description="HTH LytTR-type" evidence="3">
    <location>
        <begin position="134"/>
        <end position="251"/>
    </location>
</feature>
<dbReference type="InterPro" id="IPR001789">
    <property type="entry name" value="Sig_transdc_resp-reg_receiver"/>
</dbReference>
<dbReference type="RefSeq" id="WP_377300320.1">
    <property type="nucleotide sequence ID" value="NZ_CP180191.1"/>
</dbReference>
<evidence type="ECO:0000259" key="2">
    <source>
        <dbReference type="PROSITE" id="PS50110"/>
    </source>
</evidence>
<keyword evidence="1" id="KW-0597">Phosphoprotein</keyword>
<dbReference type="Pfam" id="PF04397">
    <property type="entry name" value="LytTR"/>
    <property type="match status" value="1"/>
</dbReference>
<sequence length="251" mass="28016">MLELVIVDDEALARMRMRNLLADLAPELPHRVLGEAGSATELRTLLSTQQPHVLLLDVQMPGEDGMHIAADLKARAARGEQVPHVIFTTAFTEHAVGAFELAAVDYLVKPVKIARLLEALRRVPAAQDSELPSITVVERGRILRVPVTEVLYLKAEMKYVTIRTREREFLSEEPLTALEAAFPDHFVRIHRNALVSRHAIAGIERARPGSLPSPDGEADGERSWQVLLHGCDERLDVSRRQLAQVKEFLRA</sequence>
<dbReference type="Proteomes" id="UP001595556">
    <property type="component" value="Unassembled WGS sequence"/>
</dbReference>
<evidence type="ECO:0000259" key="3">
    <source>
        <dbReference type="PROSITE" id="PS50930"/>
    </source>
</evidence>